<sequence>MRWLFPIIMFIAIIALVVGLVVGLPSHVAPQLADSTNGTGSGNGTTASTDYNFFFFFGDSYTNTAFDPDGAQPSPFNPFGNNALSATDESLAGGPNWAEDLTFMYTTKTTLTYDYAYNCGSVDSAIVRNCGPAVRTIVDQVADFAETLKKGSQYGNFSQQNSLFAFWIGINDAHITANDAIQDKDIDPIMEKVANRYMEQLSTLYSYGAKNFLLLNVPPFDRTPQILETNQQNIIRQRLSITSLNTHISTSFETWQSAHPGIKSMLIDTMPIFNEALDDPTKIGDRNSTCDVGRSGASAGCVWWNDFHPTVNMHRWIAEKVAEKAKGVWALCRLFRGHPRKPVKQFPESFLNQMCGEKIAIPQAIGRGLGIALGYSLALTILALASPLIAIPLAEPGIPLFAPVIFTGSSDEESHASNAPVSSLIKKRGGGVAIAAFTAISTGKYSHIPNTIASPLTEKRRSGGGATAATAGGGHGCHQQWRT</sequence>
<dbReference type="EMBL" id="WNWQ01000160">
    <property type="protein sequence ID" value="KAE9976156.1"/>
    <property type="molecule type" value="Genomic_DNA"/>
</dbReference>
<feature type="signal peptide" evidence="3">
    <location>
        <begin position="1"/>
        <end position="19"/>
    </location>
</feature>
<dbReference type="InterPro" id="IPR001087">
    <property type="entry name" value="GDSL"/>
</dbReference>
<organism evidence="4 5">
    <name type="scientific">Venturia inaequalis</name>
    <name type="common">Apple scab fungus</name>
    <dbReference type="NCBI Taxonomy" id="5025"/>
    <lineage>
        <taxon>Eukaryota</taxon>
        <taxon>Fungi</taxon>
        <taxon>Dikarya</taxon>
        <taxon>Ascomycota</taxon>
        <taxon>Pezizomycotina</taxon>
        <taxon>Dothideomycetes</taxon>
        <taxon>Pleosporomycetidae</taxon>
        <taxon>Venturiales</taxon>
        <taxon>Venturiaceae</taxon>
        <taxon>Venturia</taxon>
    </lineage>
</organism>
<evidence type="ECO:0000256" key="3">
    <source>
        <dbReference type="SAM" id="SignalP"/>
    </source>
</evidence>
<evidence type="ECO:0000256" key="2">
    <source>
        <dbReference type="SAM" id="MobiDB-lite"/>
    </source>
</evidence>
<dbReference type="Gene3D" id="3.40.50.1110">
    <property type="entry name" value="SGNH hydrolase"/>
    <property type="match status" value="1"/>
</dbReference>
<dbReference type="CDD" id="cd01846">
    <property type="entry name" value="fatty_acyltransferase_like"/>
    <property type="match status" value="1"/>
</dbReference>
<name>A0A8H3UT22_VENIN</name>
<dbReference type="GO" id="GO:0016788">
    <property type="term" value="F:hydrolase activity, acting on ester bonds"/>
    <property type="evidence" value="ECO:0007669"/>
    <property type="project" value="InterPro"/>
</dbReference>
<dbReference type="SUPFAM" id="SSF52266">
    <property type="entry name" value="SGNH hydrolase"/>
    <property type="match status" value="1"/>
</dbReference>
<proteinExistence type="predicted"/>
<comment type="caution">
    <text evidence="4">The sequence shown here is derived from an EMBL/GenBank/DDBJ whole genome shotgun (WGS) entry which is preliminary data.</text>
</comment>
<dbReference type="PANTHER" id="PTHR45648">
    <property type="entry name" value="GDSL LIPASE/ACYLHYDROLASE FAMILY PROTEIN (AFU_ORTHOLOGUE AFUA_4G14700)"/>
    <property type="match status" value="1"/>
</dbReference>
<feature type="compositionally biased region" description="Gly residues" evidence="2">
    <location>
        <begin position="463"/>
        <end position="476"/>
    </location>
</feature>
<dbReference type="InterPro" id="IPR051058">
    <property type="entry name" value="GDSL_Est/Lipase"/>
</dbReference>
<gene>
    <name evidence="4" type="ORF">BLS_002236</name>
</gene>
<dbReference type="AlphaFoldDB" id="A0A8H3UT22"/>
<evidence type="ECO:0000313" key="4">
    <source>
        <dbReference type="EMBL" id="KAE9976156.1"/>
    </source>
</evidence>
<evidence type="ECO:0008006" key="6">
    <source>
        <dbReference type="Google" id="ProtNLM"/>
    </source>
</evidence>
<dbReference type="InterPro" id="IPR036514">
    <property type="entry name" value="SGNH_hydro_sf"/>
</dbReference>
<protein>
    <recommendedName>
        <fullName evidence="6">Carbohydrate esterase family 16 protein</fullName>
    </recommendedName>
</protein>
<dbReference type="Proteomes" id="UP000433883">
    <property type="component" value="Unassembled WGS sequence"/>
</dbReference>
<evidence type="ECO:0000256" key="1">
    <source>
        <dbReference type="ARBA" id="ARBA00022801"/>
    </source>
</evidence>
<dbReference type="PANTHER" id="PTHR45648:SF22">
    <property type="entry name" value="GDSL LIPASE_ACYLHYDROLASE FAMILY PROTEIN (AFU_ORTHOLOGUE AFUA_4G14700)"/>
    <property type="match status" value="1"/>
</dbReference>
<evidence type="ECO:0000313" key="5">
    <source>
        <dbReference type="Proteomes" id="UP000433883"/>
    </source>
</evidence>
<reference evidence="4 5" key="1">
    <citation type="submission" date="2019-11" db="EMBL/GenBank/DDBJ databases">
        <title>Venturia inaequalis Genome Resource.</title>
        <authorList>
            <person name="Lichtner F.J."/>
        </authorList>
    </citation>
    <scope>NUCLEOTIDE SEQUENCE [LARGE SCALE GENOMIC DNA]</scope>
    <source>
        <strain evidence="4">Bline_iso_100314</strain>
    </source>
</reference>
<accession>A0A8H3UT22</accession>
<keyword evidence="1" id="KW-0378">Hydrolase</keyword>
<keyword evidence="3" id="KW-0732">Signal</keyword>
<feature type="region of interest" description="Disordered" evidence="2">
    <location>
        <begin position="456"/>
        <end position="483"/>
    </location>
</feature>
<feature type="chain" id="PRO_5034558542" description="Carbohydrate esterase family 16 protein" evidence="3">
    <location>
        <begin position="20"/>
        <end position="483"/>
    </location>
</feature>
<dbReference type="Pfam" id="PF00657">
    <property type="entry name" value="Lipase_GDSL"/>
    <property type="match status" value="1"/>
</dbReference>